<dbReference type="EMBL" id="BAMX01000031">
    <property type="protein sequence ID" value="GAN66874.1"/>
    <property type="molecule type" value="Genomic_DNA"/>
</dbReference>
<dbReference type="AlphaFoldDB" id="A0A0D6NLF6"/>
<organism evidence="2 3">
    <name type="scientific">Acetobacter orientalis</name>
    <dbReference type="NCBI Taxonomy" id="146474"/>
    <lineage>
        <taxon>Bacteria</taxon>
        <taxon>Pseudomonadati</taxon>
        <taxon>Pseudomonadota</taxon>
        <taxon>Alphaproteobacteria</taxon>
        <taxon>Acetobacterales</taxon>
        <taxon>Acetobacteraceae</taxon>
        <taxon>Acetobacter</taxon>
    </lineage>
</organism>
<keyword evidence="1" id="KW-0812">Transmembrane</keyword>
<keyword evidence="1" id="KW-1133">Transmembrane helix</keyword>
<proteinExistence type="predicted"/>
<feature type="transmembrane region" description="Helical" evidence="1">
    <location>
        <begin position="42"/>
        <end position="60"/>
    </location>
</feature>
<comment type="caution">
    <text evidence="2">The sequence shown here is derived from an EMBL/GenBank/DDBJ whole genome shotgun (WGS) entry which is preliminary data.</text>
</comment>
<protein>
    <submittedName>
        <fullName evidence="2">Uncharacterized protein</fullName>
    </submittedName>
</protein>
<accession>A0A6N3STR7</accession>
<evidence type="ECO:0000313" key="3">
    <source>
        <dbReference type="Proteomes" id="UP000032670"/>
    </source>
</evidence>
<keyword evidence="3" id="KW-1185">Reference proteome</keyword>
<dbReference type="GeneID" id="76205015"/>
<evidence type="ECO:0000256" key="1">
    <source>
        <dbReference type="SAM" id="Phobius"/>
    </source>
</evidence>
<gene>
    <name evidence="2" type="ORF">Abor_031_040</name>
</gene>
<dbReference type="RefSeq" id="WP_048841918.1">
    <property type="nucleotide sequence ID" value="NZ_BAMX01000031.1"/>
</dbReference>
<dbReference type="Proteomes" id="UP000032670">
    <property type="component" value="Unassembled WGS sequence"/>
</dbReference>
<reference evidence="2 3" key="1">
    <citation type="submission" date="2012-11" db="EMBL/GenBank/DDBJ databases">
        <title>Whole genome sequence of Acetobacter orientalis 21F-2.</title>
        <authorList>
            <person name="Azuma Y."/>
            <person name="Higashiura N."/>
            <person name="Hirakawa H."/>
            <person name="Matsushita K."/>
        </authorList>
    </citation>
    <scope>NUCLEOTIDE SEQUENCE [LARGE SCALE GENOMIC DNA]</scope>
    <source>
        <strain evidence="2 3">21F-2</strain>
    </source>
</reference>
<keyword evidence="1" id="KW-0472">Membrane</keyword>
<dbReference type="STRING" id="1231341.Abor_031_040"/>
<sequence>MTQTSTVEQQTAPALKEKIENTLVLAAWAAGRVYYSVIDNPYTQAAFGLLVYGSIAYLLMFTETGLAVTGDLLAMLMAFGALFADLGSAFL</sequence>
<evidence type="ECO:0000313" key="2">
    <source>
        <dbReference type="EMBL" id="GAN66874.1"/>
    </source>
</evidence>
<accession>A0A0D6NLF6</accession>
<name>A0A0D6NLF6_9PROT</name>